<comment type="caution">
    <text evidence="1">The sequence shown here is derived from an EMBL/GenBank/DDBJ whole genome shotgun (WGS) entry which is preliminary data.</text>
</comment>
<evidence type="ECO:0000313" key="2">
    <source>
        <dbReference type="Proteomes" id="UP000823388"/>
    </source>
</evidence>
<keyword evidence="2" id="KW-1185">Reference proteome</keyword>
<protein>
    <submittedName>
        <fullName evidence="1">Uncharacterized protein</fullName>
    </submittedName>
</protein>
<dbReference type="AlphaFoldDB" id="A0A8T0VXW9"/>
<organism evidence="1 2">
    <name type="scientific">Panicum virgatum</name>
    <name type="common">Blackwell switchgrass</name>
    <dbReference type="NCBI Taxonomy" id="38727"/>
    <lineage>
        <taxon>Eukaryota</taxon>
        <taxon>Viridiplantae</taxon>
        <taxon>Streptophyta</taxon>
        <taxon>Embryophyta</taxon>
        <taxon>Tracheophyta</taxon>
        <taxon>Spermatophyta</taxon>
        <taxon>Magnoliopsida</taxon>
        <taxon>Liliopsida</taxon>
        <taxon>Poales</taxon>
        <taxon>Poaceae</taxon>
        <taxon>PACMAD clade</taxon>
        <taxon>Panicoideae</taxon>
        <taxon>Panicodae</taxon>
        <taxon>Paniceae</taxon>
        <taxon>Panicinae</taxon>
        <taxon>Panicum</taxon>
        <taxon>Panicum sect. Hiantes</taxon>
    </lineage>
</organism>
<proteinExistence type="predicted"/>
<gene>
    <name evidence="1" type="ORF">PVAP13_2KG036316</name>
</gene>
<evidence type="ECO:0000313" key="1">
    <source>
        <dbReference type="EMBL" id="KAG2639958.1"/>
    </source>
</evidence>
<dbReference type="Proteomes" id="UP000823388">
    <property type="component" value="Chromosome 2K"/>
</dbReference>
<name>A0A8T0VXW9_PANVG</name>
<sequence>MRESSSLCFTVLIGLPFKDDMSEAKRSTVETPRGFLLTMGFFTIGIHLLN</sequence>
<reference evidence="1" key="1">
    <citation type="submission" date="2020-05" db="EMBL/GenBank/DDBJ databases">
        <title>WGS assembly of Panicum virgatum.</title>
        <authorList>
            <person name="Lovell J.T."/>
            <person name="Jenkins J."/>
            <person name="Shu S."/>
            <person name="Juenger T.E."/>
            <person name="Schmutz J."/>
        </authorList>
    </citation>
    <scope>NUCLEOTIDE SEQUENCE</scope>
    <source>
        <strain evidence="1">AP13</strain>
    </source>
</reference>
<dbReference type="EMBL" id="CM029039">
    <property type="protein sequence ID" value="KAG2639958.1"/>
    <property type="molecule type" value="Genomic_DNA"/>
</dbReference>
<accession>A0A8T0VXW9</accession>